<dbReference type="Gene3D" id="1.20.58.360">
    <property type="entry name" value="Shigella T3SS effector IpaH defines"/>
    <property type="match status" value="1"/>
</dbReference>
<feature type="active site" description="Glycyl thioester intermediate" evidence="6">
    <location>
        <position position="1757"/>
    </location>
</feature>
<keyword evidence="6" id="KW-0833">Ubl conjugation pathway</keyword>
<dbReference type="PANTHER" id="PTHR48051">
    <property type="match status" value="1"/>
</dbReference>
<dbReference type="RefSeq" id="WP_177076192.1">
    <property type="nucleotide sequence ID" value="NZ_JACARG010000009.1"/>
</dbReference>
<evidence type="ECO:0000256" key="6">
    <source>
        <dbReference type="PROSITE-ProRule" id="PRU01398"/>
    </source>
</evidence>
<evidence type="ECO:0000256" key="3">
    <source>
        <dbReference type="ARBA" id="ARBA00022614"/>
    </source>
</evidence>
<evidence type="ECO:0000259" key="8">
    <source>
        <dbReference type="PROSITE" id="PS52053"/>
    </source>
</evidence>
<organism evidence="9 10">
    <name type="scientific">Pseudomonas yamanorum</name>
    <dbReference type="NCBI Taxonomy" id="515393"/>
    <lineage>
        <taxon>Bacteria</taxon>
        <taxon>Pseudomonadati</taxon>
        <taxon>Pseudomonadota</taxon>
        <taxon>Gammaproteobacteria</taxon>
        <taxon>Pseudomonadales</taxon>
        <taxon>Pseudomonadaceae</taxon>
        <taxon>Pseudomonas</taxon>
    </lineage>
</organism>
<name>A0A7Y8ECQ8_9PSED</name>
<comment type="catalytic activity">
    <reaction evidence="1">
        <text>S-ubiquitinyl-[E2 ubiquitin-conjugating enzyme]-L-cysteine + [acceptor protein]-L-lysine = [E2 ubiquitin-conjugating enzyme]-L-cysteine + N(6)-ubiquitinyl-[acceptor protein]-L-lysine.</text>
        <dbReference type="EC" id="2.3.2.27"/>
    </reaction>
</comment>
<dbReference type="PROSITE" id="PS52053">
    <property type="entry name" value="NEL"/>
    <property type="match status" value="1"/>
</dbReference>
<evidence type="ECO:0000313" key="10">
    <source>
        <dbReference type="Proteomes" id="UP000531950"/>
    </source>
</evidence>
<dbReference type="InterPro" id="IPR029487">
    <property type="entry name" value="NEL_dom"/>
</dbReference>
<keyword evidence="6" id="KW-0808">Transferase</keyword>
<evidence type="ECO:0000256" key="1">
    <source>
        <dbReference type="ARBA" id="ARBA00000900"/>
    </source>
</evidence>
<dbReference type="InterPro" id="IPR003591">
    <property type="entry name" value="Leu-rich_rpt_typical-subtyp"/>
</dbReference>
<protein>
    <recommendedName>
        <fullName evidence="2">RING-type E3 ubiquitin transferase</fullName>
        <ecNumber evidence="2">2.3.2.27</ecNumber>
    </recommendedName>
</protein>
<keyword evidence="4" id="KW-0677">Repeat</keyword>
<dbReference type="PROSITE" id="PS50280">
    <property type="entry name" value="SET"/>
    <property type="match status" value="1"/>
</dbReference>
<dbReference type="InterPro" id="IPR050216">
    <property type="entry name" value="LRR_domain-containing"/>
</dbReference>
<dbReference type="SMART" id="SM00369">
    <property type="entry name" value="LRR_TYP"/>
    <property type="match status" value="7"/>
</dbReference>
<comment type="similarity">
    <text evidence="6">Belongs to the LRR-containing bacterial E3 ligase family.</text>
</comment>
<keyword evidence="3" id="KW-0433">Leucine-rich repeat</keyword>
<sequence>MSEQPINPTPEGTFNVDLRGVHYDFLKNRVPAWFLGALNRRQEELANHQMELPNWYLNATHQQKADLADSHTRYREALNQVENTLGEIRDVKAFAEQPLKDAIKQRFNLDLDVNNVYFASKYEVNARGDLGGAFVFGQHRGPSQRFEYRGISLLEAALANFVPDEEKASECADCQVITTWSAYDGEIIPSPEAIKGAALAINPHEFAQLCRTLDLGGLYQKHLKAIVQPTDNSQRAALETQLREHQRQLLALSAEVAMHQPEWGISADGYRMIQQVITDPGKATLDGKPVTFAALKVFGSVLVGPLLIGPARLDSDRVERLLVHIPHDPQQPLKEYASSSEFMADLRTRLHGVSYRRFFSRFVPQGDQGRFFRQFNLLYKPANGNGVAGDYPLAATPKRLPIEETGVNGNLWEQLRKAQVRKILADARAVAVPTGDEDQKARIARLEGYVDAVISVFNLAAFVVPGLGPVMLLVGATQMCFEVYEGIEAYERGDVKTMWAHFSSVALNVAMLGVGAKVLPSINTAGMVDNLRPVTLASGKQLLWNPDLSPYKVPIELGADATPDELGLYQHNGQTILALDGDYFRVVQDAETGQHHIRHPTRADAYQPQLGHNHAGVWSHEVDAPLTWDRQTLIRRLGLEQTPLSPERLEQARAASGVEDDVLRQAVVEHEPVPLMLNDTLERFKAHQALTTFVEQMSSAQPAEYAKADPALQLQIMQRHGMLPTDVALRVLASHGRVLWQSEALASWPTRVVVLTDEQLIRGQLLEQVLNTLQGIDPQLKDVPGSALDAQAVRAGKLRQHIADTVDTFKSALIEERYKALTASVDPDVQRVMASHPMLPTSVAEQLLSGLTVEAQQAFHDTGLLPPPRIEQAKWYEQEVRVSRAYEGLHLDTPGNLDSLRLALHSVETLPGWPQGTRMELRQYSATGPLLDAIGSPNAVQVKTLVLREDGLFEAPMPGDVYAAAWDALSVAQRQALAMTDARQLKQAVTASPLPREQLRAVLLANPVRKPAYDPSMRLLGGSGIRKMVADVFSSSRARAKTRARVLYPTLNEAELTHFIASLAPDPHARLTALELEYKTLQRDLQVWVRANAPKNPVTAYDRAGGWARGFADRIESCWRRKTDTLSLHAGPEQELPVLNADFSHVRALELYGIKWSDTAQAFIKRFTHVKELGIISVGLTELPDVIGEMNNLTLLNLRSNRIRLTPQSAATLGALGNLEELDLSGNALGLTPDFSGMNRLKKLRLSNTQLAQWPTGLQHQTGLQLLDLRYNQLREAPSSHLNPLDDQLEAMARINNVTLLHGNQFPSDYWMKFDRYWKRVDLVRPELMNAEHLDAFDSPNPRLERFRRIYPKKTIAQLKRFIWGASEDDLLKVEREFDTLERQLNAWAFSGGGTSQHYVLTSERGLNFSAADDRFMARQRILQCWRKEGQQVSAFDGTPIGYELDLSGLSLPSLPDLDVDFSHVGSLKLKNMGLNASPEGFLTRFRQVRWLDMSNNRLLALPLALGEMNGLTRLTLNGNQIRLTPTAVGILSGRTTLRALWLYNNPLGLAPDFSLLTDIRTVDLRNTGIDTWPAGLTEHTGINEIYLNNNQITTIPDAVIAPSEANLGRMAQVNNVTDVSNNPLSVATVQQVSAYRARLEQARLATPDNPSRLVATALNSSTRAPVGTASQNPFQRWVLGLPGEQVTLRRAQWRVLQEQEGAAPFFEILQRLDLTKADSSDLRRRVWEVIDSISENTPESQRLRKELFDLAGDPGCCDRAAYSFSNLEVRTLLYKARTQAMDQTLGTQLSELSKGLLRLHEVDKIAAADIQRSEAIVNDPAVSTADKLPHRQRLAEEVEIRLAYRYGLKDRLQLPGQPQRVTFIGMAGVTPTMLDGAYAKVIALDNSAEEFQALLSREFWQDYVTRKYRSQFDAQSEPYQQQLAALHEKQQAQELSATVYKEKADDLHAQLAIKEGELIGRLTRQEIAEMRLPREPLEALVEADAVPGLQLSQARAIEFNKARYFIASMPDAGDGQHYLLWVQNPNNPYELVSSGIVAKPEVAGGWTRRGLAGGGSDSEFEEAVESMAAAPYTSDELRTMRQQIHFTVRQHPPGTYVRANNGKYPLRDLQGRPVRIRKLERSITLESGTHYTSEPIKPYIKFEGYEGVGALYEEKLQVRAFIEQDMQVPQEKSLIGQNMVVANRRIAKGEIVGVYGGTILPTGIFGSEGHTYTMRVGDRPTLKIDVLTSEPIFLSGDNILSRINTVLEYDADGKPLRQAAQGYNVEAVSFEIEADLMLGVGESATPKRKDYTLPVVFATQDIPAGAELRMNYQYSDEMIKTLFT</sequence>
<feature type="domain" description="SET" evidence="7">
    <location>
        <begin position="2155"/>
        <end position="2314"/>
    </location>
</feature>
<accession>A0A7Y8ECQ8</accession>
<evidence type="ECO:0000256" key="2">
    <source>
        <dbReference type="ARBA" id="ARBA00012483"/>
    </source>
</evidence>
<dbReference type="EC" id="2.3.2.27" evidence="2"/>
<dbReference type="Pfam" id="PF14496">
    <property type="entry name" value="NEL"/>
    <property type="match status" value="1"/>
</dbReference>
<keyword evidence="6" id="KW-1035">Host cytoplasm</keyword>
<evidence type="ECO:0000256" key="4">
    <source>
        <dbReference type="ARBA" id="ARBA00022737"/>
    </source>
</evidence>
<dbReference type="GO" id="GO:0005576">
    <property type="term" value="C:extracellular region"/>
    <property type="evidence" value="ECO:0007669"/>
    <property type="project" value="UniProtKB-UniRule"/>
</dbReference>
<reference evidence="9 10" key="1">
    <citation type="submission" date="2020-04" db="EMBL/GenBank/DDBJ databases">
        <title>Molecular characterization of pseudomonads from Agaricus bisporus reveal novel blotch 2 pathogens in Western Europe.</title>
        <authorList>
            <person name="Taparia T."/>
            <person name="Krijger M."/>
            <person name="Haynes E."/>
            <person name="Elpinstone J.G."/>
            <person name="Noble R."/>
            <person name="Van Der Wolf J."/>
        </authorList>
    </citation>
    <scope>NUCLEOTIDE SEQUENCE [LARGE SCALE GENOMIC DNA]</scope>
    <source>
        <strain evidence="9 10">IPO3782</strain>
    </source>
</reference>
<proteinExistence type="inferred from homology"/>
<evidence type="ECO:0000313" key="9">
    <source>
        <dbReference type="EMBL" id="NWE12249.1"/>
    </source>
</evidence>
<dbReference type="Pfam" id="PF20178">
    <property type="entry name" value="ToxA_N"/>
    <property type="match status" value="1"/>
</dbReference>
<evidence type="ECO:0000256" key="5">
    <source>
        <dbReference type="ARBA" id="ARBA00023026"/>
    </source>
</evidence>
<dbReference type="Gene3D" id="3.80.10.10">
    <property type="entry name" value="Ribonuclease Inhibitor"/>
    <property type="match status" value="2"/>
</dbReference>
<comment type="PTM">
    <text evidence="6">Ubiquitinated in the presence of host E1 ubiquitin-activating enzyme, E2 ubiquitin-conjugating enzyme and ubiquitin.</text>
</comment>
<evidence type="ECO:0000259" key="7">
    <source>
        <dbReference type="PROSITE" id="PS50280"/>
    </source>
</evidence>
<dbReference type="GO" id="GO:0016567">
    <property type="term" value="P:protein ubiquitination"/>
    <property type="evidence" value="ECO:0007669"/>
    <property type="project" value="InterPro"/>
</dbReference>
<comment type="caution">
    <text evidence="9">The sequence shown here is derived from an EMBL/GenBank/DDBJ whole genome shotgun (WGS) entry which is preliminary data.</text>
</comment>
<gene>
    <name evidence="9" type="ORF">HX822_04810</name>
</gene>
<dbReference type="PANTHER" id="PTHR48051:SF1">
    <property type="entry name" value="RAS SUPPRESSOR PROTEIN 1"/>
    <property type="match status" value="1"/>
</dbReference>
<dbReference type="GO" id="GO:0005737">
    <property type="term" value="C:cytoplasm"/>
    <property type="evidence" value="ECO:0007669"/>
    <property type="project" value="TreeGrafter"/>
</dbReference>
<keyword evidence="6" id="KW-0964">Secreted</keyword>
<dbReference type="InterPro" id="IPR032675">
    <property type="entry name" value="LRR_dom_sf"/>
</dbReference>
<dbReference type="EMBL" id="JACARG010000009">
    <property type="protein sequence ID" value="NWE12249.1"/>
    <property type="molecule type" value="Genomic_DNA"/>
</dbReference>
<dbReference type="InterPro" id="IPR001214">
    <property type="entry name" value="SET_dom"/>
</dbReference>
<dbReference type="Proteomes" id="UP000531950">
    <property type="component" value="Unassembled WGS sequence"/>
</dbReference>
<feature type="domain" description="NEL" evidence="8">
    <location>
        <begin position="1670"/>
        <end position="1983"/>
    </location>
</feature>
<keyword evidence="6" id="KW-0832">Ubl conjugation</keyword>
<dbReference type="SUPFAM" id="SSF52058">
    <property type="entry name" value="L domain-like"/>
    <property type="match status" value="1"/>
</dbReference>
<dbReference type="GO" id="GO:0061630">
    <property type="term" value="F:ubiquitin protein ligase activity"/>
    <property type="evidence" value="ECO:0007669"/>
    <property type="project" value="UniProtKB-EC"/>
</dbReference>
<dbReference type="InterPro" id="IPR046673">
    <property type="entry name" value="ToxA_N"/>
</dbReference>
<keyword evidence="5" id="KW-0843">Virulence</keyword>